<protein>
    <submittedName>
        <fullName evidence="1">Uncharacterized protein</fullName>
    </submittedName>
</protein>
<name>A0A5N6KDV6_MONLA</name>
<dbReference type="AlphaFoldDB" id="A0A5N6KDV6"/>
<keyword evidence="2" id="KW-1185">Reference proteome</keyword>
<proteinExistence type="predicted"/>
<reference evidence="1 2" key="1">
    <citation type="submission" date="2019-06" db="EMBL/GenBank/DDBJ databases">
        <title>Genome Sequence of the Brown Rot Fungal Pathogen Monilinia laxa.</title>
        <authorList>
            <person name="De Miccolis Angelini R.M."/>
            <person name="Landi L."/>
            <person name="Abate D."/>
            <person name="Pollastro S."/>
            <person name="Romanazzi G."/>
            <person name="Faretra F."/>
        </authorList>
    </citation>
    <scope>NUCLEOTIDE SEQUENCE [LARGE SCALE GENOMIC DNA]</scope>
    <source>
        <strain evidence="1 2">Mlax316</strain>
    </source>
</reference>
<sequence>MIECLSRKIRFKALVARKIHGMEKKPAQLELVTLEKIHIIFTFIIILSPKVSSETPVLLPSTIHILQLKLIFQIVSLP</sequence>
<organism evidence="1 2">
    <name type="scientific">Monilinia laxa</name>
    <name type="common">Brown rot fungus</name>
    <name type="synonym">Sclerotinia laxa</name>
    <dbReference type="NCBI Taxonomy" id="61186"/>
    <lineage>
        <taxon>Eukaryota</taxon>
        <taxon>Fungi</taxon>
        <taxon>Dikarya</taxon>
        <taxon>Ascomycota</taxon>
        <taxon>Pezizomycotina</taxon>
        <taxon>Leotiomycetes</taxon>
        <taxon>Helotiales</taxon>
        <taxon>Sclerotiniaceae</taxon>
        <taxon>Monilinia</taxon>
    </lineage>
</organism>
<gene>
    <name evidence="1" type="ORF">EYC80_003513</name>
</gene>
<accession>A0A5N6KDV6</accession>
<dbReference type="EMBL" id="VIGI01000004">
    <property type="protein sequence ID" value="KAB8301679.1"/>
    <property type="molecule type" value="Genomic_DNA"/>
</dbReference>
<evidence type="ECO:0000313" key="2">
    <source>
        <dbReference type="Proteomes" id="UP000326757"/>
    </source>
</evidence>
<comment type="caution">
    <text evidence="1">The sequence shown here is derived from an EMBL/GenBank/DDBJ whole genome shotgun (WGS) entry which is preliminary data.</text>
</comment>
<dbReference type="Proteomes" id="UP000326757">
    <property type="component" value="Unassembled WGS sequence"/>
</dbReference>
<evidence type="ECO:0000313" key="1">
    <source>
        <dbReference type="EMBL" id="KAB8301679.1"/>
    </source>
</evidence>